<feature type="region of interest" description="Disordered" evidence="7">
    <location>
        <begin position="1"/>
        <end position="23"/>
    </location>
</feature>
<dbReference type="GO" id="GO:0009395">
    <property type="term" value="P:phospholipid catabolic process"/>
    <property type="evidence" value="ECO:0007669"/>
    <property type="project" value="TreeGrafter"/>
</dbReference>
<sequence>MIGQHSHDHNKKSAIQPAVSGNSNVKKNAVLQRSLSQPAVEQDRHYNKSLKQIGNRQIHWQKIKQLAFKRLHTYSGDPIVEKEEEEEEHAGAAGVALNRQLEYNQLPGALLFAMMAQRDESGHPRIPVLLSLVKVKIIGVDTTKVSDKKMSRKVRQLCIVVSYGNTQWIIHRRHWDFVRLHYSYYGYDLAHHTRRPTAGLPAFPSMALHRHKQGTQQRRSQPNRQSSLYSIEQHLTTNPQDIDEEHNMRCTTAASLSTSLSESYIDKQQQQQHDKRLENYMAQLIQATLHTGNINRLCKFLELSALGLHLKATQSQGHHGKEGYMAIVARTDRGPTHSRRWHNLLQRSDSTEHHRLKWFIVRDNYLVCVNHPHDMDYYDVLLFEPGFQIQRGYARSISKWDKLKLVITSAAKLTMGHSTLCLKTHAGEIYLRARNVHQAIQFEESLLRACRQSSWCLPPQRFNSFAPVRPSCPVTWFVDGKDYFWQVSEALENATKHIYIHDWWLSPELYLRRPPSENEEWRLDRVLKRKAEQGVKIYIIVYKEVALAVPIFSHHTKRHLLSLSNNIYVQRHPSRTLDILSKQEKLFFAHHEKICLVDGVVAFIGGLDLCYGRFDTANHTLTDDPPTANAQTWPGKDYSNPRIDDFHSLDKPFEDHLDRTSLPRMPWHDIALRICGEAARDVERHFVQRWNFLHRRKSSRGSGPKRPTPMLLPSSTTTIDMATDPRLGGLAPSSMHTQVQILRSVSLWSSGVETTEHSIMDAYVDLIGASKHFVYIGNISKIKKNPHAHSFLFLRLENQFFITSTQCGTTVIENKIGDALFNRIIRAHQNNERWSCVIIMPLVPEFPGNFSDANGGTIRLIMNAQYLSIGRGPTSLLGRLRAAGVSRTADYIQFYGLRTWGELNGSYVTEQVYVHAKAMIVDDRTVVIGSANINERSMLGERDSEICACIDDTEMIDSTFAGQPVQVGRFAHSLRLRLMAEHLGLPVEEGDTETLLHHTTPASYFPEMAMPCQPHQQKRTLNHTTLQHTADGNDGNNRGSGCTAHDSGIEETTAADDDDFGTLCWDTDNNGDGMDQCAPVTLPDYPDLTLYEDEAMMSMLRDPLVATTQHMWLTRARCNTDLFRRCFMVLPDNNVRTWSGLSAFSKQAGQPLPHLLDKIKGHLVVWPMGFMADEGDNFVFAMDRLAPLEIFD</sequence>
<keyword evidence="3 6" id="KW-0378">Hydrolase</keyword>
<dbReference type="CDD" id="cd09138">
    <property type="entry name" value="PLDc_vPLD1_2_yPLD_like_1"/>
    <property type="match status" value="1"/>
</dbReference>
<evidence type="ECO:0000256" key="2">
    <source>
        <dbReference type="ARBA" id="ARBA00022737"/>
    </source>
</evidence>
<comment type="similarity">
    <text evidence="6">Belongs to the phospholipase D family.</text>
</comment>
<protein>
    <recommendedName>
        <fullName evidence="6">Phospholipase</fullName>
        <ecNumber evidence="6">3.1.4.4</ecNumber>
    </recommendedName>
</protein>
<name>A0A168RTI3_ABSGL</name>
<dbReference type="InterPro" id="IPR025202">
    <property type="entry name" value="PLD-like_dom"/>
</dbReference>
<feature type="region of interest" description="Disordered" evidence="7">
    <location>
        <begin position="697"/>
        <end position="718"/>
    </location>
</feature>
<evidence type="ECO:0000256" key="6">
    <source>
        <dbReference type="PIRNR" id="PIRNR009376"/>
    </source>
</evidence>
<dbReference type="SUPFAM" id="SSF56024">
    <property type="entry name" value="Phospholipase D/nuclease"/>
    <property type="match status" value="2"/>
</dbReference>
<keyword evidence="10" id="KW-1185">Reference proteome</keyword>
<organism evidence="9">
    <name type="scientific">Absidia glauca</name>
    <name type="common">Pin mould</name>
    <dbReference type="NCBI Taxonomy" id="4829"/>
    <lineage>
        <taxon>Eukaryota</taxon>
        <taxon>Fungi</taxon>
        <taxon>Fungi incertae sedis</taxon>
        <taxon>Mucoromycota</taxon>
        <taxon>Mucoromycotina</taxon>
        <taxon>Mucoromycetes</taxon>
        <taxon>Mucorales</taxon>
        <taxon>Cunninghamellaceae</taxon>
        <taxon>Absidia</taxon>
    </lineage>
</organism>
<evidence type="ECO:0000313" key="10">
    <source>
        <dbReference type="Proteomes" id="UP000078561"/>
    </source>
</evidence>
<evidence type="ECO:0000256" key="4">
    <source>
        <dbReference type="ARBA" id="ARBA00022963"/>
    </source>
</evidence>
<proteinExistence type="inferred from homology"/>
<evidence type="ECO:0000259" key="8">
    <source>
        <dbReference type="PROSITE" id="PS50035"/>
    </source>
</evidence>
<dbReference type="PANTHER" id="PTHR18896:SF76">
    <property type="entry name" value="PHOSPHOLIPASE"/>
    <property type="match status" value="1"/>
</dbReference>
<evidence type="ECO:0000256" key="7">
    <source>
        <dbReference type="SAM" id="MobiDB-lite"/>
    </source>
</evidence>
<dbReference type="FunCoup" id="A0A168RTI3">
    <property type="interactions" value="637"/>
</dbReference>
<dbReference type="OrthoDB" id="14911at2759"/>
<dbReference type="SMART" id="SM00155">
    <property type="entry name" value="PLDc"/>
    <property type="match status" value="2"/>
</dbReference>
<evidence type="ECO:0000256" key="3">
    <source>
        <dbReference type="ARBA" id="ARBA00022801"/>
    </source>
</evidence>
<dbReference type="AlphaFoldDB" id="A0A168RTI3"/>
<keyword evidence="5" id="KW-0443">Lipid metabolism</keyword>
<keyword evidence="4 6" id="KW-0442">Lipid degradation</keyword>
<dbReference type="Pfam" id="PF13091">
    <property type="entry name" value="PLDc_2"/>
    <property type="match status" value="1"/>
</dbReference>
<dbReference type="GO" id="GO:0006654">
    <property type="term" value="P:phosphatidic acid biosynthetic process"/>
    <property type="evidence" value="ECO:0007669"/>
    <property type="project" value="InterPro"/>
</dbReference>
<evidence type="ECO:0000256" key="1">
    <source>
        <dbReference type="ARBA" id="ARBA00000798"/>
    </source>
</evidence>
<dbReference type="InterPro" id="IPR016555">
    <property type="entry name" value="PLipase_D_euk"/>
</dbReference>
<dbReference type="InParanoid" id="A0A168RTI3"/>
<dbReference type="OMA" id="QMLQWIA"/>
<dbReference type="Proteomes" id="UP000078561">
    <property type="component" value="Unassembled WGS sequence"/>
</dbReference>
<dbReference type="CDD" id="cd09141">
    <property type="entry name" value="PLDc_vPLD1_2_yPLD_like_2"/>
    <property type="match status" value="1"/>
</dbReference>
<dbReference type="PANTHER" id="PTHR18896">
    <property type="entry name" value="PHOSPHOLIPASE D"/>
    <property type="match status" value="1"/>
</dbReference>
<evidence type="ECO:0000256" key="5">
    <source>
        <dbReference type="ARBA" id="ARBA00023098"/>
    </source>
</evidence>
<evidence type="ECO:0000313" key="9">
    <source>
        <dbReference type="EMBL" id="SAM07374.1"/>
    </source>
</evidence>
<dbReference type="EMBL" id="LT554740">
    <property type="protein sequence ID" value="SAM07374.1"/>
    <property type="molecule type" value="Genomic_DNA"/>
</dbReference>
<dbReference type="GO" id="GO:0004630">
    <property type="term" value="F:phospholipase D activity"/>
    <property type="evidence" value="ECO:0007669"/>
    <property type="project" value="UniProtKB-UniRule"/>
</dbReference>
<feature type="compositionally biased region" description="Low complexity" evidence="7">
    <location>
        <begin position="700"/>
        <end position="718"/>
    </location>
</feature>
<gene>
    <name evidence="9" type="primary">ABSGL_13015.1 scaffold 13554</name>
</gene>
<dbReference type="PIRSF" id="PIRSF009376">
    <property type="entry name" value="Phospholipase_D_euk"/>
    <property type="match status" value="1"/>
</dbReference>
<dbReference type="Gene3D" id="3.30.870.10">
    <property type="entry name" value="Endonuclease Chain A"/>
    <property type="match status" value="2"/>
</dbReference>
<feature type="domain" description="PLD phosphodiesterase" evidence="8">
    <location>
        <begin position="910"/>
        <end position="937"/>
    </location>
</feature>
<dbReference type="GO" id="GO:0035556">
    <property type="term" value="P:intracellular signal transduction"/>
    <property type="evidence" value="ECO:0007669"/>
    <property type="project" value="InterPro"/>
</dbReference>
<dbReference type="STRING" id="4829.A0A168RTI3"/>
<dbReference type="InterPro" id="IPR015679">
    <property type="entry name" value="PLipase_D_fam"/>
</dbReference>
<comment type="catalytic activity">
    <reaction evidence="1 6">
        <text>a 1,2-diacyl-sn-glycero-3-phosphocholine + H2O = a 1,2-diacyl-sn-glycero-3-phosphate + choline + H(+)</text>
        <dbReference type="Rhea" id="RHEA:14445"/>
        <dbReference type="ChEBI" id="CHEBI:15354"/>
        <dbReference type="ChEBI" id="CHEBI:15377"/>
        <dbReference type="ChEBI" id="CHEBI:15378"/>
        <dbReference type="ChEBI" id="CHEBI:57643"/>
        <dbReference type="ChEBI" id="CHEBI:58608"/>
        <dbReference type="EC" id="3.1.4.4"/>
    </reaction>
</comment>
<reference evidence="9" key="1">
    <citation type="submission" date="2016-04" db="EMBL/GenBank/DDBJ databases">
        <authorList>
            <person name="Evans L.H."/>
            <person name="Alamgir A."/>
            <person name="Owens N."/>
            <person name="Weber N.D."/>
            <person name="Virtaneva K."/>
            <person name="Barbian K."/>
            <person name="Babar A."/>
            <person name="Rosenke K."/>
        </authorList>
    </citation>
    <scope>NUCLEOTIDE SEQUENCE [LARGE SCALE GENOMIC DNA]</scope>
    <source>
        <strain evidence="9">CBS 101.48</strain>
    </source>
</reference>
<dbReference type="Pfam" id="PF00614">
    <property type="entry name" value="PLDc"/>
    <property type="match status" value="1"/>
</dbReference>
<dbReference type="PROSITE" id="PS50035">
    <property type="entry name" value="PLD"/>
    <property type="match status" value="2"/>
</dbReference>
<dbReference type="EC" id="3.1.4.4" evidence="6"/>
<keyword evidence="2" id="KW-0677">Repeat</keyword>
<accession>A0A168RTI3</accession>
<dbReference type="InterPro" id="IPR001736">
    <property type="entry name" value="PLipase_D/transphosphatidylase"/>
</dbReference>
<feature type="domain" description="PLD phosphodiesterase" evidence="8">
    <location>
        <begin position="586"/>
        <end position="613"/>
    </location>
</feature>